<dbReference type="Proteomes" id="UP000663834">
    <property type="component" value="Unassembled WGS sequence"/>
</dbReference>
<dbReference type="InterPro" id="IPR036846">
    <property type="entry name" value="GM2-AP_sf"/>
</dbReference>
<comment type="caution">
    <text evidence="5">The sequence shown here is derived from an EMBL/GenBank/DDBJ whole genome shotgun (WGS) entry which is preliminary data.</text>
</comment>
<dbReference type="EMBL" id="CAJNRE010018623">
    <property type="protein sequence ID" value="CAF2171399.1"/>
    <property type="molecule type" value="Genomic_DNA"/>
</dbReference>
<dbReference type="EMBL" id="CAJNOW010008623">
    <property type="protein sequence ID" value="CAF1541463.1"/>
    <property type="molecule type" value="Genomic_DNA"/>
</dbReference>
<dbReference type="OrthoDB" id="6409159at2759"/>
<dbReference type="GO" id="GO:0006689">
    <property type="term" value="P:ganglioside catabolic process"/>
    <property type="evidence" value="ECO:0007669"/>
    <property type="project" value="InterPro"/>
</dbReference>
<dbReference type="Proteomes" id="UP000663824">
    <property type="component" value="Unassembled WGS sequence"/>
</dbReference>
<protein>
    <recommendedName>
        <fullName evidence="2">MD-2-related lipid-recognition domain-containing protein</fullName>
    </recommendedName>
</protein>
<evidence type="ECO:0000313" key="4">
    <source>
        <dbReference type="EMBL" id="CAF1541463.1"/>
    </source>
</evidence>
<dbReference type="Proteomes" id="UP000663887">
    <property type="component" value="Unassembled WGS sequence"/>
</dbReference>
<dbReference type="EMBL" id="CAJNRG010010837">
    <property type="protein sequence ID" value="CAF2126698.1"/>
    <property type="molecule type" value="Genomic_DNA"/>
</dbReference>
<dbReference type="GO" id="GO:0005319">
    <property type="term" value="F:lipid transporter activity"/>
    <property type="evidence" value="ECO:0007669"/>
    <property type="project" value="TreeGrafter"/>
</dbReference>
<dbReference type="Proteomes" id="UP000663855">
    <property type="component" value="Unassembled WGS sequence"/>
</dbReference>
<evidence type="ECO:0000313" key="3">
    <source>
        <dbReference type="EMBL" id="CAF1104962.1"/>
    </source>
</evidence>
<proteinExistence type="predicted"/>
<gene>
    <name evidence="3" type="ORF">CJN711_LOCUS7338</name>
    <name evidence="4" type="ORF">KQP761_LOCUS16994</name>
    <name evidence="6" type="ORF">MBJ925_LOCUS33835</name>
    <name evidence="5" type="ORF">XDN619_LOCUS23916</name>
</gene>
<organism evidence="5 7">
    <name type="scientific">Rotaria magnacalcarata</name>
    <dbReference type="NCBI Taxonomy" id="392030"/>
    <lineage>
        <taxon>Eukaryota</taxon>
        <taxon>Metazoa</taxon>
        <taxon>Spiralia</taxon>
        <taxon>Gnathifera</taxon>
        <taxon>Rotifera</taxon>
        <taxon>Eurotatoria</taxon>
        <taxon>Bdelloidea</taxon>
        <taxon>Philodinida</taxon>
        <taxon>Philodinidae</taxon>
        <taxon>Rotaria</taxon>
    </lineage>
</organism>
<reference evidence="5" key="1">
    <citation type="submission" date="2021-02" db="EMBL/GenBank/DDBJ databases">
        <authorList>
            <person name="Nowell W R."/>
        </authorList>
    </citation>
    <scope>NUCLEOTIDE SEQUENCE</scope>
</reference>
<dbReference type="InterPro" id="IPR028996">
    <property type="entry name" value="GM2-AP"/>
</dbReference>
<accession>A0A816VN79</accession>
<dbReference type="PANTHER" id="PTHR17357">
    <property type="entry name" value="GM2 GANGLIOSIDE ACTIVATOR PROTEIN"/>
    <property type="match status" value="1"/>
</dbReference>
<sequence>MLRKTLFCLWYFVKKSSNSDEKRSSLKNTMLSIFFIVFIASMIAQGQAYSHSSCSSASSIVINLHNLKIDPHPMTRPSVVSFTLNVSVTAVQTGPIKTQFTLKKDVLFFPVTVPCTDGVGSCTYDDWCEFSKSCSYPLPTGVQLFNMPMNVTSSVPTGKYSVEIRFTVGGTLIGCVTMKDIEVK</sequence>
<dbReference type="Gene3D" id="2.70.220.10">
    <property type="entry name" value="Ganglioside GM2 activator"/>
    <property type="match status" value="1"/>
</dbReference>
<dbReference type="PANTHER" id="PTHR17357:SF0">
    <property type="entry name" value="GANGLIOSIDE GM2 ACTIVATOR"/>
    <property type="match status" value="1"/>
</dbReference>
<feature type="domain" description="MD-2-related lipid-recognition" evidence="2">
    <location>
        <begin position="51"/>
        <end position="178"/>
    </location>
</feature>
<dbReference type="SUPFAM" id="SSF63707">
    <property type="entry name" value="Ganglioside M2 (gm2) activator"/>
    <property type="match status" value="1"/>
</dbReference>
<dbReference type="EMBL" id="CAJNOV010002505">
    <property type="protein sequence ID" value="CAF1104962.1"/>
    <property type="molecule type" value="Genomic_DNA"/>
</dbReference>
<name>A0A816VN79_9BILA</name>
<evidence type="ECO:0000259" key="2">
    <source>
        <dbReference type="Pfam" id="PF02221"/>
    </source>
</evidence>
<keyword evidence="1" id="KW-0732">Signal</keyword>
<dbReference type="Pfam" id="PF02221">
    <property type="entry name" value="E1_DerP2_DerF2"/>
    <property type="match status" value="1"/>
</dbReference>
<dbReference type="InterPro" id="IPR003172">
    <property type="entry name" value="ML_dom"/>
</dbReference>
<evidence type="ECO:0000313" key="7">
    <source>
        <dbReference type="Proteomes" id="UP000663887"/>
    </source>
</evidence>
<evidence type="ECO:0000313" key="5">
    <source>
        <dbReference type="EMBL" id="CAF2126698.1"/>
    </source>
</evidence>
<dbReference type="AlphaFoldDB" id="A0A816VN79"/>
<evidence type="ECO:0000256" key="1">
    <source>
        <dbReference type="ARBA" id="ARBA00022729"/>
    </source>
</evidence>
<dbReference type="GO" id="GO:0009898">
    <property type="term" value="C:cytoplasmic side of plasma membrane"/>
    <property type="evidence" value="ECO:0007669"/>
    <property type="project" value="TreeGrafter"/>
</dbReference>
<dbReference type="GO" id="GO:0008047">
    <property type="term" value="F:enzyme activator activity"/>
    <property type="evidence" value="ECO:0007669"/>
    <property type="project" value="InterPro"/>
</dbReference>
<evidence type="ECO:0000313" key="6">
    <source>
        <dbReference type="EMBL" id="CAF2171399.1"/>
    </source>
</evidence>